<keyword evidence="2" id="KW-1185">Reference proteome</keyword>
<accession>A0ACC2JQQ4</accession>
<evidence type="ECO:0000313" key="2">
    <source>
        <dbReference type="Proteomes" id="UP001153332"/>
    </source>
</evidence>
<sequence length="730" mass="80832">MAEEDAKPTVSFNRDGSQWPMTFALQPPPTDTAPPRRWWDHKYYRGPGGEPVKVLYSKTKWQSESIARQFVNEPILGFDMEWPWDADKRPKLKDKVALIQLASETKVGLFHISLHEGDTVDDLIAPSLKEIIESSKIIKAGVNILRADFYRLKTHFNLEPKGAFELSHLYNLVAYGSTEPRRVTTRLRNLSMQVEHHLGLPLMKGSVRTSDWSRPLNFYQTQYAATDAYAGFMLFHCMNAKRLAMDPVPPFPTLCETYLASPAPKSTLVRLESVSEDGEMRTVTAVEFFAVDQNTEGEGGTEVAGGAEGANASGNNQRAAQKKERKPKETKLAAIGVETPMDSSCWTLYHLLASHRMQLARSKGTAPFIIAHNTTLKALAIYRPLSEKELLRVPGIGKGKADEYGAAWLEIITPFVAEHGRSEDQATEQGTNDQGGQKDPGMESDDRDPKRRKIDSEARQPEEIPIASDEPAAVAAPSTNLLPQLGGTNPATEPLAPPQLEMQDDSDDYEGDSVFESPIDLPPPSVLKRKRDAVAPSGPQVQQNRSQPVIQAPVLIPDSPPPVKAEPVREPPSITNSEPKPPRTPTSRPVPMSTLTRSRALTASRLRPQLPPERLALERALLKRKLEAYIKSVVRALRPSPTEPLASESMLQYLVTTVPRTIEEFRRAPGMQRLMQACETVKMDVWRAFEKWTQNPRAAPGTVSTAAPRAFPRIIPGTVPGVFPSTGSLR</sequence>
<name>A0ACC2JQQ4_9PEZI</name>
<protein>
    <submittedName>
        <fullName evidence="1">Uncharacterized protein</fullName>
    </submittedName>
</protein>
<gene>
    <name evidence="1" type="ORF">O1611_g3799</name>
</gene>
<dbReference type="EMBL" id="JAPUUL010000648">
    <property type="protein sequence ID" value="KAJ8129832.1"/>
    <property type="molecule type" value="Genomic_DNA"/>
</dbReference>
<comment type="caution">
    <text evidence="1">The sequence shown here is derived from an EMBL/GenBank/DDBJ whole genome shotgun (WGS) entry which is preliminary data.</text>
</comment>
<proteinExistence type="predicted"/>
<reference evidence="1" key="1">
    <citation type="submission" date="2022-12" db="EMBL/GenBank/DDBJ databases">
        <title>Genome Sequence of Lasiodiplodia mahajangana.</title>
        <authorList>
            <person name="Buettner E."/>
        </authorList>
    </citation>
    <scope>NUCLEOTIDE SEQUENCE</scope>
    <source>
        <strain evidence="1">VT137</strain>
    </source>
</reference>
<dbReference type="Proteomes" id="UP001153332">
    <property type="component" value="Unassembled WGS sequence"/>
</dbReference>
<organism evidence="1 2">
    <name type="scientific">Lasiodiplodia mahajangana</name>
    <dbReference type="NCBI Taxonomy" id="1108764"/>
    <lineage>
        <taxon>Eukaryota</taxon>
        <taxon>Fungi</taxon>
        <taxon>Dikarya</taxon>
        <taxon>Ascomycota</taxon>
        <taxon>Pezizomycotina</taxon>
        <taxon>Dothideomycetes</taxon>
        <taxon>Dothideomycetes incertae sedis</taxon>
        <taxon>Botryosphaeriales</taxon>
        <taxon>Botryosphaeriaceae</taxon>
        <taxon>Lasiodiplodia</taxon>
    </lineage>
</organism>
<evidence type="ECO:0000313" key="1">
    <source>
        <dbReference type="EMBL" id="KAJ8129832.1"/>
    </source>
</evidence>